<comment type="caution">
    <text evidence="3">The sequence shown here is derived from an EMBL/GenBank/DDBJ whole genome shotgun (WGS) entry which is preliminary data.</text>
</comment>
<evidence type="ECO:0000313" key="4">
    <source>
        <dbReference type="Proteomes" id="UP000263517"/>
    </source>
</evidence>
<proteinExistence type="predicted"/>
<evidence type="ECO:0000256" key="1">
    <source>
        <dbReference type="SAM" id="SignalP"/>
    </source>
</evidence>
<evidence type="ECO:0000313" key="2">
    <source>
        <dbReference type="EMBL" id="HAW76694.1"/>
    </source>
</evidence>
<dbReference type="EMBL" id="DONK01000227">
    <property type="protein sequence ID" value="HBU52478.1"/>
    <property type="molecule type" value="Genomic_DNA"/>
</dbReference>
<keyword evidence="1" id="KW-0732">Signal</keyword>
<dbReference type="AlphaFoldDB" id="A0A349TS54"/>
<feature type="signal peptide" evidence="1">
    <location>
        <begin position="1"/>
        <end position="21"/>
    </location>
</feature>
<protein>
    <recommendedName>
        <fullName evidence="6">Lipoprotein</fullName>
    </recommendedName>
</protein>
<evidence type="ECO:0000313" key="3">
    <source>
        <dbReference type="EMBL" id="HBU52478.1"/>
    </source>
</evidence>
<dbReference type="RefSeq" id="WP_272965809.1">
    <property type="nucleotide sequence ID" value="NZ_CALBIY010000109.1"/>
</dbReference>
<feature type="chain" id="PRO_5036063630" description="Lipoprotein" evidence="1">
    <location>
        <begin position="22"/>
        <end position="191"/>
    </location>
</feature>
<sequence length="191" mass="21365">MKMKVPLKFQLLLLATFTLYACESTQDLETTLIPEANKKAHQKTLANAKRCALTLSSLTDNRTSKTLVLHETNNESLSDPVFQWLSESLTEMNVLSDTDNKVSVNVSLERAFLKTLNDKISATVVLNVAHKTNVDTEFSSSQVYRGQSFILAETERSDEKESKNRVYSLAVKKAINQASQRVKTGLLHLCV</sequence>
<dbReference type="PROSITE" id="PS51257">
    <property type="entry name" value="PROKAR_LIPOPROTEIN"/>
    <property type="match status" value="1"/>
</dbReference>
<evidence type="ECO:0000313" key="5">
    <source>
        <dbReference type="Proteomes" id="UP000264779"/>
    </source>
</evidence>
<dbReference type="EMBL" id="DNAN01000474">
    <property type="protein sequence ID" value="HAW76694.1"/>
    <property type="molecule type" value="Genomic_DNA"/>
</dbReference>
<organism evidence="3 5">
    <name type="scientific">Alteromonas australica</name>
    <dbReference type="NCBI Taxonomy" id="589873"/>
    <lineage>
        <taxon>Bacteria</taxon>
        <taxon>Pseudomonadati</taxon>
        <taxon>Pseudomonadota</taxon>
        <taxon>Gammaproteobacteria</taxon>
        <taxon>Alteromonadales</taxon>
        <taxon>Alteromonadaceae</taxon>
        <taxon>Alteromonas/Salinimonas group</taxon>
        <taxon>Alteromonas</taxon>
    </lineage>
</organism>
<dbReference type="Proteomes" id="UP000263517">
    <property type="component" value="Unassembled WGS sequence"/>
</dbReference>
<accession>A0A349TS54</accession>
<dbReference type="Proteomes" id="UP000264779">
    <property type="component" value="Unassembled WGS sequence"/>
</dbReference>
<gene>
    <name evidence="2" type="ORF">DCW74_13275</name>
    <name evidence="3" type="ORF">DEB45_14580</name>
</gene>
<evidence type="ECO:0008006" key="6">
    <source>
        <dbReference type="Google" id="ProtNLM"/>
    </source>
</evidence>
<reference evidence="4 5" key="1">
    <citation type="journal article" date="2018" name="Nat. Biotechnol.">
        <title>A standardized bacterial taxonomy based on genome phylogeny substantially revises the tree of life.</title>
        <authorList>
            <person name="Parks D.H."/>
            <person name="Chuvochina M."/>
            <person name="Waite D.W."/>
            <person name="Rinke C."/>
            <person name="Skarshewski A."/>
            <person name="Chaumeil P.A."/>
            <person name="Hugenholtz P."/>
        </authorList>
    </citation>
    <scope>NUCLEOTIDE SEQUENCE [LARGE SCALE GENOMIC DNA]</scope>
    <source>
        <strain evidence="3">UBA11621</strain>
        <strain evidence="2">UBA11978</strain>
    </source>
</reference>
<name>A0A349TS54_9ALTE</name>